<dbReference type="STRING" id="1121400.SAMN02746065_10388"/>
<name>A0A1W1ZQM3_9BACT</name>
<reference evidence="9 10" key="1">
    <citation type="submission" date="2017-04" db="EMBL/GenBank/DDBJ databases">
        <authorList>
            <person name="Afonso C.L."/>
            <person name="Miller P.J."/>
            <person name="Scott M.A."/>
            <person name="Spackman E."/>
            <person name="Goraichik I."/>
            <person name="Dimitrov K.M."/>
            <person name="Suarez D.L."/>
            <person name="Swayne D.E."/>
        </authorList>
    </citation>
    <scope>NUCLEOTIDE SEQUENCE [LARGE SCALE GENOMIC DNA]</scope>
    <source>
        <strain evidence="9 10">DSM 3385</strain>
    </source>
</reference>
<dbReference type="GO" id="GO:0008233">
    <property type="term" value="F:peptidase activity"/>
    <property type="evidence" value="ECO:0007669"/>
    <property type="project" value="UniProtKB-KW"/>
</dbReference>
<evidence type="ECO:0000256" key="1">
    <source>
        <dbReference type="ARBA" id="ARBA00004651"/>
    </source>
</evidence>
<dbReference type="InterPro" id="IPR013426">
    <property type="entry name" value="EpsH-like"/>
</dbReference>
<evidence type="ECO:0000256" key="2">
    <source>
        <dbReference type="ARBA" id="ARBA00022475"/>
    </source>
</evidence>
<organism evidence="9 10">
    <name type="scientific">Desulfocicer vacuolatum DSM 3385</name>
    <dbReference type="NCBI Taxonomy" id="1121400"/>
    <lineage>
        <taxon>Bacteria</taxon>
        <taxon>Pseudomonadati</taxon>
        <taxon>Thermodesulfobacteriota</taxon>
        <taxon>Desulfobacteria</taxon>
        <taxon>Desulfobacterales</taxon>
        <taxon>Desulfobacteraceae</taxon>
        <taxon>Desulfocicer</taxon>
    </lineage>
</organism>
<evidence type="ECO:0000256" key="7">
    <source>
        <dbReference type="ARBA" id="ARBA00023136"/>
    </source>
</evidence>
<dbReference type="Pfam" id="PF09721">
    <property type="entry name" value="Exosortase_EpsH"/>
    <property type="match status" value="1"/>
</dbReference>
<dbReference type="NCBIfam" id="TIGR04178">
    <property type="entry name" value="exo_archaeo"/>
    <property type="match status" value="1"/>
</dbReference>
<proteinExistence type="predicted"/>
<evidence type="ECO:0000313" key="9">
    <source>
        <dbReference type="EMBL" id="SMC50371.1"/>
    </source>
</evidence>
<keyword evidence="6 8" id="KW-1133">Transmembrane helix</keyword>
<sequence>MQVNRKILFFQWQEFYLYLFFFVVLFLISYHDTLKWMLDRYNSVDSYYSHGFIIPFVSGYLVWLKRHVLHEIACETKWFGFLLVVLAAALHILGTAVYIFSISGFSIWILIYGIVLFMWGWERTKVVCFPIFYLLFMFPAPLAFISTISFPLKMFVAQYGVKIIHLMGFPIYREGFNVFIPQGVLIIGNPCSGLRSLISFLALGSLMAYVSNLSGIRRWVLFFVSIPIALLSNLIRVPILILWAYKFGLASVAPDTFVHTGSGLVVFLLGLGLMYASMICLGIGHEK</sequence>
<dbReference type="GO" id="GO:0006508">
    <property type="term" value="P:proteolysis"/>
    <property type="evidence" value="ECO:0007669"/>
    <property type="project" value="UniProtKB-KW"/>
</dbReference>
<feature type="transmembrane region" description="Helical" evidence="8">
    <location>
        <begin position="15"/>
        <end position="31"/>
    </location>
</feature>
<feature type="transmembrane region" description="Helical" evidence="8">
    <location>
        <begin position="219"/>
        <end position="244"/>
    </location>
</feature>
<keyword evidence="10" id="KW-1185">Reference proteome</keyword>
<keyword evidence="3" id="KW-0645">Protease</keyword>
<feature type="transmembrane region" description="Helical" evidence="8">
    <location>
        <begin position="99"/>
        <end position="119"/>
    </location>
</feature>
<dbReference type="GO" id="GO:0005886">
    <property type="term" value="C:plasma membrane"/>
    <property type="evidence" value="ECO:0007669"/>
    <property type="project" value="UniProtKB-SubCell"/>
</dbReference>
<feature type="transmembrane region" description="Helical" evidence="8">
    <location>
        <begin position="264"/>
        <end position="284"/>
    </location>
</feature>
<keyword evidence="4 8" id="KW-0812">Transmembrane</keyword>
<evidence type="ECO:0000256" key="6">
    <source>
        <dbReference type="ARBA" id="ARBA00022989"/>
    </source>
</evidence>
<feature type="transmembrane region" description="Helical" evidence="8">
    <location>
        <begin position="131"/>
        <end position="152"/>
    </location>
</feature>
<dbReference type="InterPro" id="IPR026392">
    <property type="entry name" value="Exo/Archaeosortase_dom"/>
</dbReference>
<evidence type="ECO:0000256" key="5">
    <source>
        <dbReference type="ARBA" id="ARBA00022801"/>
    </source>
</evidence>
<feature type="transmembrane region" description="Helical" evidence="8">
    <location>
        <begin position="47"/>
        <end position="64"/>
    </location>
</feature>
<dbReference type="EMBL" id="FWXY01000003">
    <property type="protein sequence ID" value="SMC50371.1"/>
    <property type="molecule type" value="Genomic_DNA"/>
</dbReference>
<feature type="transmembrane region" description="Helical" evidence="8">
    <location>
        <begin position="194"/>
        <end position="212"/>
    </location>
</feature>
<dbReference type="RefSeq" id="WP_084067066.1">
    <property type="nucleotide sequence ID" value="NZ_FWXY01000003.1"/>
</dbReference>
<dbReference type="NCBIfam" id="TIGR02602">
    <property type="entry name" value="8TM_EpsH"/>
    <property type="match status" value="1"/>
</dbReference>
<evidence type="ECO:0000256" key="4">
    <source>
        <dbReference type="ARBA" id="ARBA00022692"/>
    </source>
</evidence>
<evidence type="ECO:0000313" key="10">
    <source>
        <dbReference type="Proteomes" id="UP000192418"/>
    </source>
</evidence>
<accession>A0A1W1ZQM3</accession>
<dbReference type="OrthoDB" id="9797363at2"/>
<evidence type="ECO:0000256" key="8">
    <source>
        <dbReference type="SAM" id="Phobius"/>
    </source>
</evidence>
<comment type="subcellular location">
    <subcellularLocation>
        <location evidence="1">Cell membrane</location>
        <topology evidence="1">Multi-pass membrane protein</topology>
    </subcellularLocation>
</comment>
<keyword evidence="2" id="KW-1003">Cell membrane</keyword>
<evidence type="ECO:0000256" key="3">
    <source>
        <dbReference type="ARBA" id="ARBA00022670"/>
    </source>
</evidence>
<gene>
    <name evidence="9" type="ORF">SAMN02746065_10388</name>
</gene>
<feature type="transmembrane region" description="Helical" evidence="8">
    <location>
        <begin position="76"/>
        <end position="93"/>
    </location>
</feature>
<dbReference type="InterPro" id="IPR019127">
    <property type="entry name" value="Exosortase"/>
</dbReference>
<keyword evidence="7 8" id="KW-0472">Membrane</keyword>
<keyword evidence="5" id="KW-0378">Hydrolase</keyword>
<protein>
    <submittedName>
        <fullName evidence="9">Exosortase</fullName>
    </submittedName>
</protein>
<dbReference type="AlphaFoldDB" id="A0A1W1ZQM3"/>
<dbReference type="Proteomes" id="UP000192418">
    <property type="component" value="Unassembled WGS sequence"/>
</dbReference>